<evidence type="ECO:0000313" key="1">
    <source>
        <dbReference type="EMBL" id="GBN24703.1"/>
    </source>
</evidence>
<name>A0A4Y2MDM8_ARAVE</name>
<reference evidence="1 2" key="1">
    <citation type="journal article" date="2019" name="Sci. Rep.">
        <title>Orb-weaving spider Araneus ventricosus genome elucidates the spidroin gene catalogue.</title>
        <authorList>
            <person name="Kono N."/>
            <person name="Nakamura H."/>
            <person name="Ohtoshi R."/>
            <person name="Moran D.A.P."/>
            <person name="Shinohara A."/>
            <person name="Yoshida Y."/>
            <person name="Fujiwara M."/>
            <person name="Mori M."/>
            <person name="Tomita M."/>
            <person name="Arakawa K."/>
        </authorList>
    </citation>
    <scope>NUCLEOTIDE SEQUENCE [LARGE SCALE GENOMIC DNA]</scope>
</reference>
<evidence type="ECO:0000313" key="2">
    <source>
        <dbReference type="Proteomes" id="UP000499080"/>
    </source>
</evidence>
<dbReference type="AlphaFoldDB" id="A0A4Y2MDM8"/>
<protein>
    <submittedName>
        <fullName evidence="1">Uncharacterized protein</fullName>
    </submittedName>
</protein>
<organism evidence="1 2">
    <name type="scientific">Araneus ventricosus</name>
    <name type="common">Orbweaver spider</name>
    <name type="synonym">Epeira ventricosa</name>
    <dbReference type="NCBI Taxonomy" id="182803"/>
    <lineage>
        <taxon>Eukaryota</taxon>
        <taxon>Metazoa</taxon>
        <taxon>Ecdysozoa</taxon>
        <taxon>Arthropoda</taxon>
        <taxon>Chelicerata</taxon>
        <taxon>Arachnida</taxon>
        <taxon>Araneae</taxon>
        <taxon>Araneomorphae</taxon>
        <taxon>Entelegynae</taxon>
        <taxon>Araneoidea</taxon>
        <taxon>Araneidae</taxon>
        <taxon>Araneus</taxon>
    </lineage>
</organism>
<dbReference type="EMBL" id="BGPR01007156">
    <property type="protein sequence ID" value="GBN24703.1"/>
    <property type="molecule type" value="Genomic_DNA"/>
</dbReference>
<keyword evidence="2" id="KW-1185">Reference proteome</keyword>
<proteinExistence type="predicted"/>
<comment type="caution">
    <text evidence="1">The sequence shown here is derived from an EMBL/GenBank/DDBJ whole genome shotgun (WGS) entry which is preliminary data.</text>
</comment>
<dbReference type="Proteomes" id="UP000499080">
    <property type="component" value="Unassembled WGS sequence"/>
</dbReference>
<accession>A0A4Y2MDM8</accession>
<gene>
    <name evidence="1" type="ORF">AVEN_248701_1</name>
</gene>
<sequence length="74" mass="8240">ENSITSRIRYENPPVTMYGKTVQQTGIPCLENPVSGNWGENSRDKDVALTKTVLCVYGENSPTSRILSRLVKQV</sequence>
<feature type="non-terminal residue" evidence="1">
    <location>
        <position position="1"/>
    </location>
</feature>